<dbReference type="Gene3D" id="3.40.190.150">
    <property type="entry name" value="Bordetella uptake gene, domain 1"/>
    <property type="match status" value="1"/>
</dbReference>
<feature type="signal peptide" evidence="2">
    <location>
        <begin position="1"/>
        <end position="34"/>
    </location>
</feature>
<dbReference type="PANTHER" id="PTHR42928:SF5">
    <property type="entry name" value="BLR1237 PROTEIN"/>
    <property type="match status" value="1"/>
</dbReference>
<comment type="caution">
    <text evidence="3">The sequence shown here is derived from an EMBL/GenBank/DDBJ whole genome shotgun (WGS) entry which is preliminary data.</text>
</comment>
<dbReference type="OrthoDB" id="8678477at2"/>
<evidence type="ECO:0000256" key="1">
    <source>
        <dbReference type="ARBA" id="ARBA00006987"/>
    </source>
</evidence>
<dbReference type="Gene3D" id="3.40.190.10">
    <property type="entry name" value="Periplasmic binding protein-like II"/>
    <property type="match status" value="1"/>
</dbReference>
<dbReference type="SUPFAM" id="SSF53850">
    <property type="entry name" value="Periplasmic binding protein-like II"/>
    <property type="match status" value="1"/>
</dbReference>
<feature type="chain" id="PRO_5022027198" evidence="2">
    <location>
        <begin position="35"/>
        <end position="339"/>
    </location>
</feature>
<proteinExistence type="inferred from homology"/>
<dbReference type="AlphaFoldDB" id="A0A556AIY4"/>
<dbReference type="RefSeq" id="WP_143949191.1">
    <property type="nucleotide sequence ID" value="NZ_BAABMB010000001.1"/>
</dbReference>
<dbReference type="EMBL" id="VLTJ01000029">
    <property type="protein sequence ID" value="TSH92825.1"/>
    <property type="molecule type" value="Genomic_DNA"/>
</dbReference>
<dbReference type="Proteomes" id="UP000318405">
    <property type="component" value="Unassembled WGS sequence"/>
</dbReference>
<keyword evidence="4" id="KW-1185">Reference proteome</keyword>
<accession>A0A556AIY4</accession>
<evidence type="ECO:0000256" key="2">
    <source>
        <dbReference type="SAM" id="SignalP"/>
    </source>
</evidence>
<dbReference type="InterPro" id="IPR005064">
    <property type="entry name" value="BUG"/>
</dbReference>
<dbReference type="PANTHER" id="PTHR42928">
    <property type="entry name" value="TRICARBOXYLATE-BINDING PROTEIN"/>
    <property type="match status" value="1"/>
</dbReference>
<keyword evidence="2" id="KW-0732">Signal</keyword>
<evidence type="ECO:0000313" key="3">
    <source>
        <dbReference type="EMBL" id="TSH92825.1"/>
    </source>
</evidence>
<name>A0A556AIY4_9BURK</name>
<organism evidence="3 4">
    <name type="scientific">Verticiella sediminum</name>
    <dbReference type="NCBI Taxonomy" id="1247510"/>
    <lineage>
        <taxon>Bacteria</taxon>
        <taxon>Pseudomonadati</taxon>
        <taxon>Pseudomonadota</taxon>
        <taxon>Betaproteobacteria</taxon>
        <taxon>Burkholderiales</taxon>
        <taxon>Alcaligenaceae</taxon>
        <taxon>Verticiella</taxon>
    </lineage>
</organism>
<sequence>MRASSVVTAAQRHLQTRRALLAAIAALPFAGARAAAPYPTLKPISLVVPYPAGGASDASARILSGPIGESLGQQVIVENVAGGTGILGAMRVLNTGSDGYAMLHGSPNEVILSPLTNKAARYQPEDFRLTQPLSEVVLVLLTRQGLPPATLDEFIAYAREPRSKPLTYGSVGIGSLYHLVTEHLGQRVGADLLHVPYKGAAPVLQDLSGGQIDFAVLPFQTNMLGLVEQGRMNLLTSFSNTLPPPLAHLPKIGSSREVPDFEYTIGGGYFVPRDTPQEAVDKLRVAVGSAIARPDIRERMEAEGRLVKQPGSQQEADDYFAAEIAKYRNLVQAVGFEPT</sequence>
<comment type="similarity">
    <text evidence="1">Belongs to the UPF0065 (bug) family.</text>
</comment>
<dbReference type="Pfam" id="PF03401">
    <property type="entry name" value="TctC"/>
    <property type="match status" value="1"/>
</dbReference>
<dbReference type="CDD" id="cd07012">
    <property type="entry name" value="PBP2_Bug_TTT"/>
    <property type="match status" value="1"/>
</dbReference>
<gene>
    <name evidence="3" type="ORF">FOZ76_15605</name>
</gene>
<evidence type="ECO:0000313" key="4">
    <source>
        <dbReference type="Proteomes" id="UP000318405"/>
    </source>
</evidence>
<reference evidence="3 4" key="1">
    <citation type="submission" date="2019-07" db="EMBL/GenBank/DDBJ databases">
        <title>Qingshengfaniella alkalisoli gen. nov., sp. nov., isolated from saline soil.</title>
        <authorList>
            <person name="Xu L."/>
            <person name="Huang X.-X."/>
            <person name="Sun J.-Q."/>
        </authorList>
    </citation>
    <scope>NUCLEOTIDE SEQUENCE [LARGE SCALE GENOMIC DNA]</scope>
    <source>
        <strain evidence="3 4">DSM 27279</strain>
    </source>
</reference>
<dbReference type="InterPro" id="IPR042100">
    <property type="entry name" value="Bug_dom1"/>
</dbReference>
<protein>
    <submittedName>
        <fullName evidence="3">Tripartite tricarboxylate transporter substrate binding protein</fullName>
    </submittedName>
</protein>